<comment type="caution">
    <text evidence="1">The sequence shown here is derived from an EMBL/GenBank/DDBJ whole genome shotgun (WGS) entry which is preliminary data.</text>
</comment>
<protein>
    <submittedName>
        <fullName evidence="1">Uncharacterized protein</fullName>
    </submittedName>
</protein>
<proteinExistence type="predicted"/>
<evidence type="ECO:0000313" key="2">
    <source>
        <dbReference type="Proteomes" id="UP000637061"/>
    </source>
</evidence>
<name>A0A8I1EBT3_PSEPU</name>
<dbReference type="AlphaFoldDB" id="A0A8I1EBT3"/>
<dbReference type="EMBL" id="JAEHTE010000001">
    <property type="protein sequence ID" value="MBI6882626.1"/>
    <property type="molecule type" value="Genomic_DNA"/>
</dbReference>
<evidence type="ECO:0000313" key="1">
    <source>
        <dbReference type="EMBL" id="MBI6882626.1"/>
    </source>
</evidence>
<sequence>MLRKFRINSTLVVLDTIEDSVSHSLNTLATANSLEDAFVEALSAIRKEQREVGDSSWRARSIQIIEDEKLVAMASVENGKVNWLRSPTLGDVKKWSLEMSENLRKIEKDGLSDNDPNERASAFRQCAALYALAKEKLMTLSFSRSTDEVYETLLAVQERVAEKVADTVAEISPRTEIRMRGFDLFL</sequence>
<dbReference type="Proteomes" id="UP000637061">
    <property type="component" value="Unassembled WGS sequence"/>
</dbReference>
<dbReference type="RefSeq" id="WP_198746239.1">
    <property type="nucleotide sequence ID" value="NZ_JAEHTE010000001.1"/>
</dbReference>
<reference evidence="1" key="1">
    <citation type="submission" date="2020-12" db="EMBL/GenBank/DDBJ databases">
        <title>Enhanced detection system for hospital associated transmission using whole genome sequencing surveillance.</title>
        <authorList>
            <person name="Harrison L.H."/>
            <person name="Van Tyne D."/>
            <person name="Marsh J.W."/>
            <person name="Griffith M.P."/>
            <person name="Snyder D.J."/>
            <person name="Cooper V.S."/>
            <person name="Mustapha M."/>
        </authorList>
    </citation>
    <scope>NUCLEOTIDE SEQUENCE</scope>
    <source>
        <strain evidence="1">PSB00042</strain>
    </source>
</reference>
<gene>
    <name evidence="1" type="ORF">JEU22_01765</name>
</gene>
<organism evidence="1 2">
    <name type="scientific">Pseudomonas putida</name>
    <name type="common">Arthrobacter siderocapsulatus</name>
    <dbReference type="NCBI Taxonomy" id="303"/>
    <lineage>
        <taxon>Bacteria</taxon>
        <taxon>Pseudomonadati</taxon>
        <taxon>Pseudomonadota</taxon>
        <taxon>Gammaproteobacteria</taxon>
        <taxon>Pseudomonadales</taxon>
        <taxon>Pseudomonadaceae</taxon>
        <taxon>Pseudomonas</taxon>
    </lineage>
</organism>
<accession>A0A8I1EBT3</accession>